<protein>
    <submittedName>
        <fullName evidence="2">30S ribosomal protein S3, chloroplastic</fullName>
    </submittedName>
</protein>
<sequence>GTLEQQPVHEMMTLQQLEAYRDAIRNYMEKHERRDSDSENVEPYYVKSLSVISVRLRESQDMSVELRTLPSTSRMDQDILTTISDNRGKSFDRLMGSIRTHSEVNPQMARLVAESLSSERSLKNTSVKHPDP</sequence>
<reference evidence="2" key="2">
    <citation type="submission" date="2014-07" db="EMBL/GenBank/DDBJ databases">
        <authorList>
            <person name="Hull J."/>
        </authorList>
    </citation>
    <scope>NUCLEOTIDE SEQUENCE</scope>
</reference>
<keyword evidence="2" id="KW-0687">Ribonucleoprotein</keyword>
<accession>A0A0A9YHH0</accession>
<organism evidence="2">
    <name type="scientific">Lygus hesperus</name>
    <name type="common">Western plant bug</name>
    <dbReference type="NCBI Taxonomy" id="30085"/>
    <lineage>
        <taxon>Eukaryota</taxon>
        <taxon>Metazoa</taxon>
        <taxon>Ecdysozoa</taxon>
        <taxon>Arthropoda</taxon>
        <taxon>Hexapoda</taxon>
        <taxon>Insecta</taxon>
        <taxon>Pterygota</taxon>
        <taxon>Neoptera</taxon>
        <taxon>Paraneoptera</taxon>
        <taxon>Hemiptera</taxon>
        <taxon>Heteroptera</taxon>
        <taxon>Panheteroptera</taxon>
        <taxon>Cimicomorpha</taxon>
        <taxon>Miridae</taxon>
        <taxon>Mirini</taxon>
        <taxon>Lygus</taxon>
    </lineage>
</organism>
<feature type="region of interest" description="Disordered" evidence="1">
    <location>
        <begin position="112"/>
        <end position="132"/>
    </location>
</feature>
<dbReference type="AlphaFoldDB" id="A0A0A9YHH0"/>
<feature type="compositionally biased region" description="Polar residues" evidence="1">
    <location>
        <begin position="115"/>
        <end position="132"/>
    </location>
</feature>
<gene>
    <name evidence="2" type="primary">rps3_9</name>
    <name evidence="2" type="ORF">CM83_100888</name>
</gene>
<keyword evidence="2" id="KW-0689">Ribosomal protein</keyword>
<evidence type="ECO:0000313" key="2">
    <source>
        <dbReference type="EMBL" id="JAG31066.1"/>
    </source>
</evidence>
<dbReference type="EMBL" id="GBHO01012538">
    <property type="protein sequence ID" value="JAG31066.1"/>
    <property type="molecule type" value="Transcribed_RNA"/>
</dbReference>
<dbReference type="GO" id="GO:0005840">
    <property type="term" value="C:ribosome"/>
    <property type="evidence" value="ECO:0007669"/>
    <property type="project" value="UniProtKB-KW"/>
</dbReference>
<proteinExistence type="predicted"/>
<name>A0A0A9YHH0_LYGHE</name>
<feature type="non-terminal residue" evidence="2">
    <location>
        <position position="1"/>
    </location>
</feature>
<reference evidence="2" key="1">
    <citation type="journal article" date="2014" name="PLoS ONE">
        <title>Transcriptome-Based Identification of ABC Transporters in the Western Tarnished Plant Bug Lygus hesperus.</title>
        <authorList>
            <person name="Hull J.J."/>
            <person name="Chaney K."/>
            <person name="Geib S.M."/>
            <person name="Fabrick J.A."/>
            <person name="Brent C.S."/>
            <person name="Walsh D."/>
            <person name="Lavine L.C."/>
        </authorList>
    </citation>
    <scope>NUCLEOTIDE SEQUENCE</scope>
</reference>
<evidence type="ECO:0000256" key="1">
    <source>
        <dbReference type="SAM" id="MobiDB-lite"/>
    </source>
</evidence>